<reference evidence="2" key="1">
    <citation type="journal article" date="2023" name="Mol. Phylogenet. Evol.">
        <title>Genome-scale phylogeny and comparative genomics of the fungal order Sordariales.</title>
        <authorList>
            <person name="Hensen N."/>
            <person name="Bonometti L."/>
            <person name="Westerberg I."/>
            <person name="Brannstrom I.O."/>
            <person name="Guillou S."/>
            <person name="Cros-Aarteil S."/>
            <person name="Calhoun S."/>
            <person name="Haridas S."/>
            <person name="Kuo A."/>
            <person name="Mondo S."/>
            <person name="Pangilinan J."/>
            <person name="Riley R."/>
            <person name="LaButti K."/>
            <person name="Andreopoulos B."/>
            <person name="Lipzen A."/>
            <person name="Chen C."/>
            <person name="Yan M."/>
            <person name="Daum C."/>
            <person name="Ng V."/>
            <person name="Clum A."/>
            <person name="Steindorff A."/>
            <person name="Ohm R.A."/>
            <person name="Martin F."/>
            <person name="Silar P."/>
            <person name="Natvig D.O."/>
            <person name="Lalanne C."/>
            <person name="Gautier V."/>
            <person name="Ament-Velasquez S.L."/>
            <person name="Kruys A."/>
            <person name="Hutchinson M.I."/>
            <person name="Powell A.J."/>
            <person name="Barry K."/>
            <person name="Miller A.N."/>
            <person name="Grigoriev I.V."/>
            <person name="Debuchy R."/>
            <person name="Gladieux P."/>
            <person name="Hiltunen Thoren M."/>
            <person name="Johannesson H."/>
        </authorList>
    </citation>
    <scope>NUCLEOTIDE SEQUENCE</scope>
    <source>
        <strain evidence="2">CBS 232.78</strain>
    </source>
</reference>
<keyword evidence="3" id="KW-1185">Reference proteome</keyword>
<dbReference type="AlphaFoldDB" id="A0AAE0P5X5"/>
<evidence type="ECO:0000256" key="1">
    <source>
        <dbReference type="SAM" id="MobiDB-lite"/>
    </source>
</evidence>
<proteinExistence type="predicted"/>
<feature type="compositionally biased region" description="Basic residues" evidence="1">
    <location>
        <begin position="118"/>
        <end position="131"/>
    </location>
</feature>
<feature type="region of interest" description="Disordered" evidence="1">
    <location>
        <begin position="114"/>
        <end position="139"/>
    </location>
</feature>
<organism evidence="2 3">
    <name type="scientific">Podospora didyma</name>
    <dbReference type="NCBI Taxonomy" id="330526"/>
    <lineage>
        <taxon>Eukaryota</taxon>
        <taxon>Fungi</taxon>
        <taxon>Dikarya</taxon>
        <taxon>Ascomycota</taxon>
        <taxon>Pezizomycotina</taxon>
        <taxon>Sordariomycetes</taxon>
        <taxon>Sordariomycetidae</taxon>
        <taxon>Sordariales</taxon>
        <taxon>Podosporaceae</taxon>
        <taxon>Podospora</taxon>
    </lineage>
</organism>
<dbReference type="EMBL" id="JAULSW010000001">
    <property type="protein sequence ID" value="KAK3393988.1"/>
    <property type="molecule type" value="Genomic_DNA"/>
</dbReference>
<protein>
    <submittedName>
        <fullName evidence="2">Uncharacterized protein</fullName>
    </submittedName>
</protein>
<sequence>MPMIAPHNAYSPLCTFSQCLQQVAGQVDRNAADQFAACTSLFGAPVILTSTPPVDVAFATATTTVEYTEIIVSLTTTTSTYESLVTSYTDVFETTTEYTTTQVNLVTTTTTPSVGIPAKKKRDGKKARRGACKPSSALSSSASSSAAEVSSTLPAPLFPIASNCPSLEEYSSACACINAVSTTSVVTEPAAVSTSTIYETVSSAIPSTSVSAVTVAVTTVIVKPATSTLTSTIQTGTATTSTVVSTAAAPVQTAQLIINSGPRASYRLIRNAANGYIAFGTGTGTNIAIFPSSGQQPYLSGQPGWKLYLYNLTTGYGPITFLPDAQVTASHSVVTCSFSGSTGIVGCQSSNGYFTIFQCGTYMYMAPPSWIYAGCTAVDIKVASAVAPAVYM</sequence>
<name>A0AAE0P5X5_9PEZI</name>
<reference evidence="2" key="2">
    <citation type="submission" date="2023-06" db="EMBL/GenBank/DDBJ databases">
        <authorList>
            <consortium name="Lawrence Berkeley National Laboratory"/>
            <person name="Haridas S."/>
            <person name="Hensen N."/>
            <person name="Bonometti L."/>
            <person name="Westerberg I."/>
            <person name="Brannstrom I.O."/>
            <person name="Guillou S."/>
            <person name="Cros-Aarteil S."/>
            <person name="Calhoun S."/>
            <person name="Kuo A."/>
            <person name="Mondo S."/>
            <person name="Pangilinan J."/>
            <person name="Riley R."/>
            <person name="LaButti K."/>
            <person name="Andreopoulos B."/>
            <person name="Lipzen A."/>
            <person name="Chen C."/>
            <person name="Yanf M."/>
            <person name="Daum C."/>
            <person name="Ng V."/>
            <person name="Clum A."/>
            <person name="Steindorff A."/>
            <person name="Ohm R."/>
            <person name="Martin F."/>
            <person name="Silar P."/>
            <person name="Natvig D."/>
            <person name="Lalanne C."/>
            <person name="Gautier V."/>
            <person name="Ament-velasquez S.L."/>
            <person name="Kruys A."/>
            <person name="Hutchinson M.I."/>
            <person name="Powell A.J."/>
            <person name="Barry K."/>
            <person name="Miller A.N."/>
            <person name="Grigoriev I.V."/>
            <person name="Debuchy R."/>
            <person name="Gladieux P."/>
            <person name="Thoren M.H."/>
            <person name="Johannesson H."/>
        </authorList>
    </citation>
    <scope>NUCLEOTIDE SEQUENCE</scope>
    <source>
        <strain evidence="2">CBS 232.78</strain>
    </source>
</reference>
<dbReference type="Proteomes" id="UP001285441">
    <property type="component" value="Unassembled WGS sequence"/>
</dbReference>
<accession>A0AAE0P5X5</accession>
<comment type="caution">
    <text evidence="2">The sequence shown here is derived from an EMBL/GenBank/DDBJ whole genome shotgun (WGS) entry which is preliminary data.</text>
</comment>
<gene>
    <name evidence="2" type="ORF">B0H63DRAFT_459654</name>
</gene>
<evidence type="ECO:0000313" key="2">
    <source>
        <dbReference type="EMBL" id="KAK3393988.1"/>
    </source>
</evidence>
<evidence type="ECO:0000313" key="3">
    <source>
        <dbReference type="Proteomes" id="UP001285441"/>
    </source>
</evidence>